<dbReference type="InterPro" id="IPR001789">
    <property type="entry name" value="Sig_transdc_resp-reg_receiver"/>
</dbReference>
<evidence type="ECO:0000256" key="1">
    <source>
        <dbReference type="ARBA" id="ARBA00022553"/>
    </source>
</evidence>
<evidence type="ECO:0000256" key="3">
    <source>
        <dbReference type="ARBA" id="ARBA00023015"/>
    </source>
</evidence>
<feature type="domain" description="Response regulatory" evidence="7">
    <location>
        <begin position="8"/>
        <end position="124"/>
    </location>
</feature>
<proteinExistence type="predicted"/>
<evidence type="ECO:0000259" key="7">
    <source>
        <dbReference type="PROSITE" id="PS50110"/>
    </source>
</evidence>
<organism evidence="9 10">
    <name type="scientific">Candidatus Abyssobacteria bacterium SURF_17</name>
    <dbReference type="NCBI Taxonomy" id="2093361"/>
    <lineage>
        <taxon>Bacteria</taxon>
        <taxon>Pseudomonadati</taxon>
        <taxon>Candidatus Hydrogenedentota</taxon>
        <taxon>Candidatus Abyssobacteria</taxon>
    </lineage>
</organism>
<dbReference type="Proteomes" id="UP000285961">
    <property type="component" value="Unassembled WGS sequence"/>
</dbReference>
<dbReference type="Pfam" id="PF00072">
    <property type="entry name" value="Response_reg"/>
    <property type="match status" value="1"/>
</dbReference>
<dbReference type="Gene3D" id="3.40.50.2300">
    <property type="match status" value="1"/>
</dbReference>
<dbReference type="SUPFAM" id="SSF55785">
    <property type="entry name" value="PYP-like sensor domain (PAS domain)"/>
    <property type="match status" value="1"/>
</dbReference>
<dbReference type="SMART" id="SM00448">
    <property type="entry name" value="REC"/>
    <property type="match status" value="1"/>
</dbReference>
<dbReference type="GO" id="GO:0000976">
    <property type="term" value="F:transcription cis-regulatory region binding"/>
    <property type="evidence" value="ECO:0007669"/>
    <property type="project" value="TreeGrafter"/>
</dbReference>
<keyword evidence="3" id="KW-0805">Transcription regulation</keyword>
<dbReference type="Pfam" id="PF08447">
    <property type="entry name" value="PAS_3"/>
    <property type="match status" value="1"/>
</dbReference>
<keyword evidence="5" id="KW-0804">Transcription</keyword>
<name>A0A419F494_9BACT</name>
<comment type="caution">
    <text evidence="9">The sequence shown here is derived from an EMBL/GenBank/DDBJ whole genome shotgun (WGS) entry which is preliminary data.</text>
</comment>
<dbReference type="Gene3D" id="6.10.250.690">
    <property type="match status" value="1"/>
</dbReference>
<dbReference type="PROSITE" id="PS50112">
    <property type="entry name" value="PAS"/>
    <property type="match status" value="1"/>
</dbReference>
<sequence>MSIQTKSRILNVDDQESDRYAISRILRREGFEVKEAATGAETLQLAMEIPDLIILDVRLPDFNGFEICRKLKHEPPTIAIPVLLLTATYHDDESRVKGLESGAEGYLTQPIEPAVLVAHINALLRARNALRESETRYRMLLDNLPAGVYVVQNERIQFVNKRFAEMMGATQDELVGKSFLDAAHPEDRELLRESTARQLAGMALTRRIEFRLIAKDRNVRWVEAFDTLIDYEGKPAVLRNMVDVAGRRQRG</sequence>
<evidence type="ECO:0000256" key="6">
    <source>
        <dbReference type="PROSITE-ProRule" id="PRU00169"/>
    </source>
</evidence>
<dbReference type="GO" id="GO:0006355">
    <property type="term" value="P:regulation of DNA-templated transcription"/>
    <property type="evidence" value="ECO:0007669"/>
    <property type="project" value="TreeGrafter"/>
</dbReference>
<dbReference type="PROSITE" id="PS50110">
    <property type="entry name" value="RESPONSE_REGULATORY"/>
    <property type="match status" value="1"/>
</dbReference>
<dbReference type="SUPFAM" id="SSF52172">
    <property type="entry name" value="CheY-like"/>
    <property type="match status" value="1"/>
</dbReference>
<dbReference type="GO" id="GO:0000156">
    <property type="term" value="F:phosphorelay response regulator activity"/>
    <property type="evidence" value="ECO:0007669"/>
    <property type="project" value="TreeGrafter"/>
</dbReference>
<dbReference type="GO" id="GO:0032993">
    <property type="term" value="C:protein-DNA complex"/>
    <property type="evidence" value="ECO:0007669"/>
    <property type="project" value="TreeGrafter"/>
</dbReference>
<dbReference type="InterPro" id="IPR039420">
    <property type="entry name" value="WalR-like"/>
</dbReference>
<dbReference type="Gene3D" id="3.30.450.20">
    <property type="entry name" value="PAS domain"/>
    <property type="match status" value="1"/>
</dbReference>
<dbReference type="InterPro" id="IPR000014">
    <property type="entry name" value="PAS"/>
</dbReference>
<dbReference type="InterPro" id="IPR011006">
    <property type="entry name" value="CheY-like_superfamily"/>
</dbReference>
<evidence type="ECO:0000259" key="8">
    <source>
        <dbReference type="PROSITE" id="PS50112"/>
    </source>
</evidence>
<evidence type="ECO:0000256" key="2">
    <source>
        <dbReference type="ARBA" id="ARBA00023012"/>
    </source>
</evidence>
<evidence type="ECO:0000256" key="4">
    <source>
        <dbReference type="ARBA" id="ARBA00023125"/>
    </source>
</evidence>
<evidence type="ECO:0000313" key="10">
    <source>
        <dbReference type="Proteomes" id="UP000285961"/>
    </source>
</evidence>
<dbReference type="InterPro" id="IPR035965">
    <property type="entry name" value="PAS-like_dom_sf"/>
</dbReference>
<gene>
    <name evidence="9" type="ORF">C4532_04750</name>
</gene>
<dbReference type="AlphaFoldDB" id="A0A419F494"/>
<dbReference type="CDD" id="cd00130">
    <property type="entry name" value="PAS"/>
    <property type="match status" value="1"/>
</dbReference>
<dbReference type="SMART" id="SM00091">
    <property type="entry name" value="PAS"/>
    <property type="match status" value="1"/>
</dbReference>
<protein>
    <submittedName>
        <fullName evidence="9">Response regulator</fullName>
    </submittedName>
</protein>
<dbReference type="PANTHER" id="PTHR48111">
    <property type="entry name" value="REGULATOR OF RPOS"/>
    <property type="match status" value="1"/>
</dbReference>
<evidence type="ECO:0000313" key="9">
    <source>
        <dbReference type="EMBL" id="RJP73314.1"/>
    </source>
</evidence>
<feature type="domain" description="PAS" evidence="8">
    <location>
        <begin position="133"/>
        <end position="202"/>
    </location>
</feature>
<accession>A0A419F494</accession>
<keyword evidence="2" id="KW-0902">Two-component regulatory system</keyword>
<dbReference type="PANTHER" id="PTHR48111:SF1">
    <property type="entry name" value="TWO-COMPONENT RESPONSE REGULATOR ORR33"/>
    <property type="match status" value="1"/>
</dbReference>
<evidence type="ECO:0000256" key="5">
    <source>
        <dbReference type="ARBA" id="ARBA00023163"/>
    </source>
</evidence>
<reference evidence="9 10" key="1">
    <citation type="journal article" date="2017" name="ISME J.">
        <title>Energy and carbon metabolisms in a deep terrestrial subsurface fluid microbial community.</title>
        <authorList>
            <person name="Momper L."/>
            <person name="Jungbluth S.P."/>
            <person name="Lee M.D."/>
            <person name="Amend J.P."/>
        </authorList>
    </citation>
    <scope>NUCLEOTIDE SEQUENCE [LARGE SCALE GENOMIC DNA]</scope>
    <source>
        <strain evidence="9">SURF_17</strain>
    </source>
</reference>
<dbReference type="GO" id="GO:0005829">
    <property type="term" value="C:cytosol"/>
    <property type="evidence" value="ECO:0007669"/>
    <property type="project" value="TreeGrafter"/>
</dbReference>
<dbReference type="InterPro" id="IPR013655">
    <property type="entry name" value="PAS_fold_3"/>
</dbReference>
<keyword evidence="1 6" id="KW-0597">Phosphoprotein</keyword>
<keyword evidence="4" id="KW-0238">DNA-binding</keyword>
<dbReference type="NCBIfam" id="TIGR00229">
    <property type="entry name" value="sensory_box"/>
    <property type="match status" value="1"/>
</dbReference>
<dbReference type="EMBL" id="QZKI01000029">
    <property type="protein sequence ID" value="RJP73314.1"/>
    <property type="molecule type" value="Genomic_DNA"/>
</dbReference>
<feature type="modified residue" description="4-aspartylphosphate" evidence="6">
    <location>
        <position position="56"/>
    </location>
</feature>